<dbReference type="PANTHER" id="PTHR11733">
    <property type="entry name" value="ZINC METALLOPROTEASE FAMILY M13 NEPRILYSIN-RELATED"/>
    <property type="match status" value="1"/>
</dbReference>
<keyword evidence="5" id="KW-0378">Hydrolase</keyword>
<keyword evidence="6" id="KW-0862">Zinc</keyword>
<dbReference type="GO" id="GO:0004222">
    <property type="term" value="F:metalloendopeptidase activity"/>
    <property type="evidence" value="ECO:0007669"/>
    <property type="project" value="InterPro"/>
</dbReference>
<keyword evidence="9" id="KW-0812">Transmembrane</keyword>
<evidence type="ECO:0000259" key="11">
    <source>
        <dbReference type="Pfam" id="PF05649"/>
    </source>
</evidence>
<comment type="cofactor">
    <cofactor evidence="1">
        <name>Zn(2+)</name>
        <dbReference type="ChEBI" id="CHEBI:29105"/>
    </cofactor>
</comment>
<feature type="compositionally biased region" description="Low complexity" evidence="8">
    <location>
        <begin position="66"/>
        <end position="92"/>
    </location>
</feature>
<evidence type="ECO:0000256" key="3">
    <source>
        <dbReference type="ARBA" id="ARBA00022670"/>
    </source>
</evidence>
<dbReference type="PROSITE" id="PS51885">
    <property type="entry name" value="NEPRILYSIN"/>
    <property type="match status" value="1"/>
</dbReference>
<feature type="transmembrane region" description="Helical" evidence="9">
    <location>
        <begin position="7"/>
        <end position="31"/>
    </location>
</feature>
<keyword evidence="13" id="KW-1185">Reference proteome</keyword>
<evidence type="ECO:0000259" key="10">
    <source>
        <dbReference type="Pfam" id="PF01431"/>
    </source>
</evidence>
<dbReference type="Proteomes" id="UP000783686">
    <property type="component" value="Unassembled WGS sequence"/>
</dbReference>
<evidence type="ECO:0000313" key="12">
    <source>
        <dbReference type="EMBL" id="CAD5225955.1"/>
    </source>
</evidence>
<feature type="domain" description="Peptidase M13 C-terminal" evidence="10">
    <location>
        <begin position="608"/>
        <end position="805"/>
    </location>
</feature>
<keyword evidence="9" id="KW-0472">Membrane</keyword>
<dbReference type="GO" id="GO:0005886">
    <property type="term" value="C:plasma membrane"/>
    <property type="evidence" value="ECO:0007669"/>
    <property type="project" value="TreeGrafter"/>
</dbReference>
<dbReference type="GO" id="GO:0016485">
    <property type="term" value="P:protein processing"/>
    <property type="evidence" value="ECO:0007669"/>
    <property type="project" value="TreeGrafter"/>
</dbReference>
<feature type="region of interest" description="Disordered" evidence="8">
    <location>
        <begin position="41"/>
        <end position="95"/>
    </location>
</feature>
<accession>A0A811LFL3</accession>
<dbReference type="PRINTS" id="PR00786">
    <property type="entry name" value="NEPRILYSIN"/>
</dbReference>
<dbReference type="Gene3D" id="1.10.1380.10">
    <property type="entry name" value="Neutral endopeptidase , domain2"/>
    <property type="match status" value="1"/>
</dbReference>
<evidence type="ECO:0000256" key="9">
    <source>
        <dbReference type="SAM" id="Phobius"/>
    </source>
</evidence>
<protein>
    <recommendedName>
        <fullName evidence="14">Peptidase_M13 domain-containing protein</fullName>
    </recommendedName>
</protein>
<dbReference type="InterPro" id="IPR008753">
    <property type="entry name" value="Peptidase_M13_N"/>
</dbReference>
<evidence type="ECO:0000256" key="8">
    <source>
        <dbReference type="SAM" id="MobiDB-lite"/>
    </source>
</evidence>
<feature type="domain" description="Peptidase M13 N-terminal" evidence="11">
    <location>
        <begin position="131"/>
        <end position="539"/>
    </location>
</feature>
<dbReference type="EMBL" id="CAJFCW020000005">
    <property type="protein sequence ID" value="CAG9121532.1"/>
    <property type="molecule type" value="Genomic_DNA"/>
</dbReference>
<keyword evidence="9" id="KW-1133">Transmembrane helix</keyword>
<dbReference type="CDD" id="cd08662">
    <property type="entry name" value="M13"/>
    <property type="match status" value="1"/>
</dbReference>
<comment type="caution">
    <text evidence="12">The sequence shown here is derived from an EMBL/GenBank/DDBJ whole genome shotgun (WGS) entry which is preliminary data.</text>
</comment>
<keyword evidence="7" id="KW-0482">Metalloprotease</keyword>
<dbReference type="PANTHER" id="PTHR11733:SF240">
    <property type="entry name" value="GH14155P-RELATED"/>
    <property type="match status" value="1"/>
</dbReference>
<gene>
    <name evidence="12" type="ORF">BOKJ2_LOCUS11836</name>
</gene>
<dbReference type="Gene3D" id="3.40.390.10">
    <property type="entry name" value="Collagenase (Catalytic Domain)"/>
    <property type="match status" value="1"/>
</dbReference>
<evidence type="ECO:0000256" key="5">
    <source>
        <dbReference type="ARBA" id="ARBA00022801"/>
    </source>
</evidence>
<evidence type="ECO:0000256" key="7">
    <source>
        <dbReference type="ARBA" id="ARBA00023049"/>
    </source>
</evidence>
<dbReference type="EMBL" id="CAJFDH010000005">
    <property type="protein sequence ID" value="CAD5225955.1"/>
    <property type="molecule type" value="Genomic_DNA"/>
</dbReference>
<feature type="compositionally biased region" description="Low complexity" evidence="8">
    <location>
        <begin position="41"/>
        <end position="58"/>
    </location>
</feature>
<dbReference type="SUPFAM" id="SSF55486">
    <property type="entry name" value="Metalloproteases ('zincins'), catalytic domain"/>
    <property type="match status" value="1"/>
</dbReference>
<dbReference type="InterPro" id="IPR024079">
    <property type="entry name" value="MetalloPept_cat_dom_sf"/>
</dbReference>
<dbReference type="InterPro" id="IPR042089">
    <property type="entry name" value="Peptidase_M13_dom_2"/>
</dbReference>
<dbReference type="Pfam" id="PF01431">
    <property type="entry name" value="Peptidase_M13"/>
    <property type="match status" value="1"/>
</dbReference>
<dbReference type="InterPro" id="IPR018497">
    <property type="entry name" value="Peptidase_M13_C"/>
</dbReference>
<reference evidence="12" key="1">
    <citation type="submission" date="2020-09" db="EMBL/GenBank/DDBJ databases">
        <authorList>
            <person name="Kikuchi T."/>
        </authorList>
    </citation>
    <scope>NUCLEOTIDE SEQUENCE</scope>
    <source>
        <strain evidence="12">SH1</strain>
    </source>
</reference>
<evidence type="ECO:0000313" key="13">
    <source>
        <dbReference type="Proteomes" id="UP000614601"/>
    </source>
</evidence>
<keyword evidence="3" id="KW-0645">Protease</keyword>
<evidence type="ECO:0000256" key="1">
    <source>
        <dbReference type="ARBA" id="ARBA00001947"/>
    </source>
</evidence>
<dbReference type="InterPro" id="IPR000718">
    <property type="entry name" value="Peptidase_M13"/>
</dbReference>
<keyword evidence="4" id="KW-0479">Metal-binding</keyword>
<comment type="similarity">
    <text evidence="2">Belongs to the peptidase M13 family.</text>
</comment>
<dbReference type="Proteomes" id="UP000614601">
    <property type="component" value="Unassembled WGS sequence"/>
</dbReference>
<dbReference type="OrthoDB" id="6475849at2759"/>
<proteinExistence type="inferred from homology"/>
<evidence type="ECO:0008006" key="14">
    <source>
        <dbReference type="Google" id="ProtNLM"/>
    </source>
</evidence>
<sequence>MADKSTIGSIVFAVLLVFAFLTFTASLITMIKVFNIKNSLSGSEDSSNGSNKTTTVAPGPGPGPNPTTTVEPVPSTTVTIPPAPTTTTTATPDQGLNIRPVTEINQGEARYTSFLRYVKSLNRSMTLSEDPCKNFFGYVCDKSANDEQDMLKDNTFSDLCDALDDTNLPNFEAMNKLKQLKAKCMLIERDVANKKTALSGAKFLEYYNAFVATLPNQVEFPALSAKDATLAKPTAAQLATIMVYLAKRGQDLFTQLKIVPLVHANLADRDYSILFDEPSLDQQLYDYQYSPDAVKAKQVKKWSDYIKKVYLLKTTTGTVDETLLAEDLDELWALDKFIADNVVSDPTTPQTFTEKTTIYTAAEATTAVSLFDFTQYLTDLVADQTDDNLKNKVTATDYNIVVTNPTRLEALATYLSGTSTARAIYNYIFIKFCQTYDLRLSLAPTERSSTVNVADEPDAEEVCDRRIVENRYLADLVDHTYIFTLSEAADREKMYKIAEEVARNVINGLKANIQTLSWSPTSKTAAINKLDNMKISVGYSKSTLTTDALNTKYAAFTTDNTAQNYYDIAETTVTLQSLIDVQLLSTPAQDRPATPVFNGNATSTSIKYSNLQNSLTIPHAILTSPFFDVNYPTSVLYGALGLLIGHEIVHGFDKNGVLFNEQGIWVVSWIDTASQPIFDKMNECVVKQYTGYNVEASPLIGAYVLSEALGDNGGIRAAYTGYKLHTAINGEDPHLPSNVYKDLTHEQLLFIAFSREMCSKKAYKKPDTYYSNAIPSTFRVLGALKNFAEFKNAFNCLATTKYAIENCRVFAKETAKTS</sequence>
<dbReference type="GO" id="GO:0046872">
    <property type="term" value="F:metal ion binding"/>
    <property type="evidence" value="ECO:0007669"/>
    <property type="project" value="UniProtKB-KW"/>
</dbReference>
<dbReference type="Pfam" id="PF05649">
    <property type="entry name" value="Peptidase_M13_N"/>
    <property type="match status" value="1"/>
</dbReference>
<evidence type="ECO:0000256" key="2">
    <source>
        <dbReference type="ARBA" id="ARBA00007357"/>
    </source>
</evidence>
<name>A0A811LFL3_9BILA</name>
<organism evidence="12 13">
    <name type="scientific">Bursaphelenchus okinawaensis</name>
    <dbReference type="NCBI Taxonomy" id="465554"/>
    <lineage>
        <taxon>Eukaryota</taxon>
        <taxon>Metazoa</taxon>
        <taxon>Ecdysozoa</taxon>
        <taxon>Nematoda</taxon>
        <taxon>Chromadorea</taxon>
        <taxon>Rhabditida</taxon>
        <taxon>Tylenchina</taxon>
        <taxon>Tylenchomorpha</taxon>
        <taxon>Aphelenchoidea</taxon>
        <taxon>Aphelenchoididae</taxon>
        <taxon>Bursaphelenchus</taxon>
    </lineage>
</organism>
<evidence type="ECO:0000256" key="6">
    <source>
        <dbReference type="ARBA" id="ARBA00022833"/>
    </source>
</evidence>
<dbReference type="AlphaFoldDB" id="A0A811LFL3"/>
<evidence type="ECO:0000256" key="4">
    <source>
        <dbReference type="ARBA" id="ARBA00022723"/>
    </source>
</evidence>